<reference evidence="1 2" key="1">
    <citation type="journal article" date="2013" name="Nat. Genet.">
        <title>The high-quality draft genome of peach (Prunus persica) identifies unique patterns of genetic diversity, domestication and genome evolution.</title>
        <authorList>
            <consortium name="International Peach Genome Initiative"/>
            <person name="Verde I."/>
            <person name="Abbott A.G."/>
            <person name="Scalabrin S."/>
            <person name="Jung S."/>
            <person name="Shu S."/>
            <person name="Marroni F."/>
            <person name="Zhebentyayeva T."/>
            <person name="Dettori M.T."/>
            <person name="Grimwood J."/>
            <person name="Cattonaro F."/>
            <person name="Zuccolo A."/>
            <person name="Rossini L."/>
            <person name="Jenkins J."/>
            <person name="Vendramin E."/>
            <person name="Meisel L.A."/>
            <person name="Decroocq V."/>
            <person name="Sosinski B."/>
            <person name="Prochnik S."/>
            <person name="Mitros T."/>
            <person name="Policriti A."/>
            <person name="Cipriani G."/>
            <person name="Dondini L."/>
            <person name="Ficklin S."/>
            <person name="Goodstein D.M."/>
            <person name="Xuan P."/>
            <person name="Del Fabbro C."/>
            <person name="Aramini V."/>
            <person name="Copetti D."/>
            <person name="Gonzalez S."/>
            <person name="Horner D.S."/>
            <person name="Falchi R."/>
            <person name="Lucas S."/>
            <person name="Mica E."/>
            <person name="Maldonado J."/>
            <person name="Lazzari B."/>
            <person name="Bielenberg D."/>
            <person name="Pirona R."/>
            <person name="Miculan M."/>
            <person name="Barakat A."/>
            <person name="Testolin R."/>
            <person name="Stella A."/>
            <person name="Tartarini S."/>
            <person name="Tonutti P."/>
            <person name="Arus P."/>
            <person name="Orellana A."/>
            <person name="Wells C."/>
            <person name="Main D."/>
            <person name="Vizzotto G."/>
            <person name="Silva H."/>
            <person name="Salamini F."/>
            <person name="Schmutz J."/>
            <person name="Morgante M."/>
            <person name="Rokhsar D.S."/>
        </authorList>
    </citation>
    <scope>NUCLEOTIDE SEQUENCE [LARGE SCALE GENOMIC DNA]</scope>
    <source>
        <strain evidence="2">cv. Nemared</strain>
    </source>
</reference>
<accession>A0A251NVS8</accession>
<evidence type="ECO:0000313" key="1">
    <source>
        <dbReference type="EMBL" id="ONI03401.1"/>
    </source>
</evidence>
<dbReference type="Gramene" id="ONI03401">
    <property type="protein sequence ID" value="ONI03401"/>
    <property type="gene ID" value="PRUPE_6G254800"/>
</dbReference>
<evidence type="ECO:0000313" key="2">
    <source>
        <dbReference type="Proteomes" id="UP000006882"/>
    </source>
</evidence>
<name>A0A251NVS8_PRUPE</name>
<sequence length="184" mass="20275">MQVYPLQSQPGTNNPFSYNLATSVNQNGSNLTPMSSSFHNLWSHFNDVNQCEVDWQSLCSAGFETGASSAYQFPPNLPDNKGDLDPQQNVPVLPPPEGNFNDQCGLLNINVGGGNVENSNRYLHDIYMKPDSLFTDEQDNCQPPSQQQDGGHDQLPYQVEVQDPAANQVQVEETSNVYGYASIC</sequence>
<dbReference type="Proteomes" id="UP000006882">
    <property type="component" value="Chromosome G6"/>
</dbReference>
<proteinExistence type="predicted"/>
<dbReference type="AlphaFoldDB" id="A0A251NVS8"/>
<keyword evidence="2" id="KW-1185">Reference proteome</keyword>
<dbReference type="EMBL" id="CM007656">
    <property type="protein sequence ID" value="ONI03401.1"/>
    <property type="molecule type" value="Genomic_DNA"/>
</dbReference>
<protein>
    <submittedName>
        <fullName evidence="1">Uncharacterized protein</fullName>
    </submittedName>
</protein>
<organism evidence="1 2">
    <name type="scientific">Prunus persica</name>
    <name type="common">Peach</name>
    <name type="synonym">Amygdalus persica</name>
    <dbReference type="NCBI Taxonomy" id="3760"/>
    <lineage>
        <taxon>Eukaryota</taxon>
        <taxon>Viridiplantae</taxon>
        <taxon>Streptophyta</taxon>
        <taxon>Embryophyta</taxon>
        <taxon>Tracheophyta</taxon>
        <taxon>Spermatophyta</taxon>
        <taxon>Magnoliopsida</taxon>
        <taxon>eudicotyledons</taxon>
        <taxon>Gunneridae</taxon>
        <taxon>Pentapetalae</taxon>
        <taxon>rosids</taxon>
        <taxon>fabids</taxon>
        <taxon>Rosales</taxon>
        <taxon>Rosaceae</taxon>
        <taxon>Amygdaloideae</taxon>
        <taxon>Amygdaleae</taxon>
        <taxon>Prunus</taxon>
    </lineage>
</organism>
<gene>
    <name evidence="1" type="ORF">PRUPE_6G254800</name>
</gene>